<evidence type="ECO:0000256" key="4">
    <source>
        <dbReference type="ARBA" id="ARBA00022553"/>
    </source>
</evidence>
<comment type="similarity">
    <text evidence="2">Belongs to the TACC family.</text>
</comment>
<gene>
    <name evidence="10" type="ORF">HHUSO_G32374</name>
</gene>
<evidence type="ECO:0000256" key="5">
    <source>
        <dbReference type="ARBA" id="ARBA00023054"/>
    </source>
</evidence>
<accession>A0ABR0YA44</accession>
<dbReference type="Proteomes" id="UP001369086">
    <property type="component" value="Unassembled WGS sequence"/>
</dbReference>
<name>A0ABR0YA44_HUSHU</name>
<evidence type="ECO:0000313" key="11">
    <source>
        <dbReference type="Proteomes" id="UP001369086"/>
    </source>
</evidence>
<keyword evidence="6" id="KW-0206">Cytoskeleton</keyword>
<feature type="domain" description="Transforming acidic coiled-coil-containing protein C-terminal" evidence="9">
    <location>
        <begin position="591"/>
        <end position="790"/>
    </location>
</feature>
<proteinExistence type="inferred from homology"/>
<feature type="region of interest" description="Disordered" evidence="8">
    <location>
        <begin position="559"/>
        <end position="578"/>
    </location>
</feature>
<dbReference type="InterPro" id="IPR039915">
    <property type="entry name" value="TACC"/>
</dbReference>
<evidence type="ECO:0000256" key="2">
    <source>
        <dbReference type="ARBA" id="ARBA00009423"/>
    </source>
</evidence>
<dbReference type="PANTHER" id="PTHR13924">
    <property type="entry name" value="TRANSFORMING ACIDIC COILED-COIL CONTAINING PROTEIN 1/2"/>
    <property type="match status" value="1"/>
</dbReference>
<feature type="compositionally biased region" description="Basic and acidic residues" evidence="8">
    <location>
        <begin position="490"/>
        <end position="503"/>
    </location>
</feature>
<dbReference type="PANTHER" id="PTHR13924:SF12">
    <property type="entry name" value="TRANSFORMING ACIDIC COILED-COIL-CONTAINING PROTEIN 1"/>
    <property type="match status" value="1"/>
</dbReference>
<dbReference type="Gene3D" id="1.20.5.1700">
    <property type="match status" value="1"/>
</dbReference>
<dbReference type="EMBL" id="JAHFZB010000039">
    <property type="protein sequence ID" value="KAK6469433.1"/>
    <property type="molecule type" value="Genomic_DNA"/>
</dbReference>
<feature type="coiled-coil region" evidence="7">
    <location>
        <begin position="659"/>
        <end position="792"/>
    </location>
</feature>
<dbReference type="Pfam" id="PF05010">
    <property type="entry name" value="TACC_C"/>
    <property type="match status" value="1"/>
</dbReference>
<evidence type="ECO:0000256" key="3">
    <source>
        <dbReference type="ARBA" id="ARBA00022490"/>
    </source>
</evidence>
<comment type="subcellular location">
    <subcellularLocation>
        <location evidence="1">Cytoplasm</location>
        <location evidence="1">Cytoskeleton</location>
    </subcellularLocation>
</comment>
<feature type="region of interest" description="Disordered" evidence="8">
    <location>
        <begin position="320"/>
        <end position="359"/>
    </location>
</feature>
<evidence type="ECO:0000256" key="7">
    <source>
        <dbReference type="SAM" id="Coils"/>
    </source>
</evidence>
<feature type="region of interest" description="Disordered" evidence="8">
    <location>
        <begin position="487"/>
        <end position="523"/>
    </location>
</feature>
<reference evidence="10 11" key="1">
    <citation type="submission" date="2021-05" db="EMBL/GenBank/DDBJ databases">
        <authorList>
            <person name="Zahm M."/>
            <person name="Klopp C."/>
            <person name="Cabau C."/>
            <person name="Kuhl H."/>
            <person name="Suciu R."/>
            <person name="Ciorpac M."/>
            <person name="Holostenco D."/>
            <person name="Gessner J."/>
            <person name="Wuertz S."/>
            <person name="Hohne C."/>
            <person name="Stock M."/>
            <person name="Gislard M."/>
            <person name="Lluch J."/>
            <person name="Milhes M."/>
            <person name="Lampietro C."/>
            <person name="Lopez Roques C."/>
            <person name="Donnadieu C."/>
            <person name="Du K."/>
            <person name="Schartl M."/>
            <person name="Guiguen Y."/>
        </authorList>
    </citation>
    <scope>NUCLEOTIDE SEQUENCE [LARGE SCALE GENOMIC DNA]</scope>
    <source>
        <strain evidence="10">Hh-F2</strain>
        <tissue evidence="10">Blood</tissue>
    </source>
</reference>
<evidence type="ECO:0000259" key="9">
    <source>
        <dbReference type="Pfam" id="PF05010"/>
    </source>
</evidence>
<protein>
    <submittedName>
        <fullName evidence="10">Transforming acidic coiled-coil-containing protein 1</fullName>
    </submittedName>
</protein>
<organism evidence="10 11">
    <name type="scientific">Huso huso</name>
    <name type="common">Beluga</name>
    <name type="synonym">Acipenser huso</name>
    <dbReference type="NCBI Taxonomy" id="61971"/>
    <lineage>
        <taxon>Eukaryota</taxon>
        <taxon>Metazoa</taxon>
        <taxon>Chordata</taxon>
        <taxon>Craniata</taxon>
        <taxon>Vertebrata</taxon>
        <taxon>Euteleostomi</taxon>
        <taxon>Actinopterygii</taxon>
        <taxon>Chondrostei</taxon>
        <taxon>Acipenseriformes</taxon>
        <taxon>Acipenseridae</taxon>
        <taxon>Huso</taxon>
    </lineage>
</organism>
<keyword evidence="5 7" id="KW-0175">Coiled coil</keyword>
<dbReference type="InterPro" id="IPR007707">
    <property type="entry name" value="TACC_C"/>
</dbReference>
<comment type="caution">
    <text evidence="10">The sequence shown here is derived from an EMBL/GenBank/DDBJ whole genome shotgun (WGS) entry which is preliminary data.</text>
</comment>
<evidence type="ECO:0000256" key="6">
    <source>
        <dbReference type="ARBA" id="ARBA00023212"/>
    </source>
</evidence>
<keyword evidence="3" id="KW-0963">Cytoplasm</keyword>
<keyword evidence="4" id="KW-0597">Phosphoprotein</keyword>
<feature type="compositionally biased region" description="Polar residues" evidence="8">
    <location>
        <begin position="504"/>
        <end position="513"/>
    </location>
</feature>
<feature type="compositionally biased region" description="Acidic residues" evidence="8">
    <location>
        <begin position="28"/>
        <end position="41"/>
    </location>
</feature>
<evidence type="ECO:0000256" key="1">
    <source>
        <dbReference type="ARBA" id="ARBA00004245"/>
    </source>
</evidence>
<evidence type="ECO:0000313" key="10">
    <source>
        <dbReference type="EMBL" id="KAK6469433.1"/>
    </source>
</evidence>
<evidence type="ECO:0000256" key="8">
    <source>
        <dbReference type="SAM" id="MobiDB-lite"/>
    </source>
</evidence>
<feature type="region of interest" description="Disordered" evidence="8">
    <location>
        <begin position="22"/>
        <end position="43"/>
    </location>
</feature>
<keyword evidence="11" id="KW-1185">Reference proteome</keyword>
<sequence>MAFSPWQMLSPVQWAKWTWSAVRGGGEGGEEEAAEEEDLSAEEEKSLSCRRVLVSSFLLVSDSEGNFETPEAETPVHAPLKDFSEELLDNSPSKRAELLENDEQLISKTIEHPNRYLDKNSNQHEITSTEKCSLAEKNNLDKLNIEVVKQLANLQISEEETQKAPTGQPTDALDTSQEAMSEEQMVVTTEEVIELQAASESAPVKGKPKKSRPLSLKMMVDHQEPEEDEIPVPKVAYNFNPDEYNDNVNPFALGGSKLQNSPPAVSTIKTDSEIPDAESNLEETTGPAMKMEFDFTDNKENGDVKKPMPRKLCKKLGSKLTPKKQKPFAKPIELPENSATQNLDDVPIPKSSYNSDPSKWDDPNFNPFNSSTGCSPSLPKGSYSFNTESFDDSIDPFKPSKTLALALSEDTPLPEKLTEDLESQKLELPIEAEGKARMSPKKTKSRLITTSEQVRFLCFLLGACKVKKYENQSLVLDICGQQEDEPVTADAHREGHATDEEKLASTTSSQKQPLTEVKGDNDDEFFECSNVPESTRAKKHLAEGLEKAVASSLAETESCSPYIDPAGTKSKLTGNEDQGKGSPIFDMICISEADKEAVLNLIREEIITKEIETNEWKRKYEESRQEVFEMRKIVAEYEKTIAQMIEDEQRTAMSSQQGLQQLTLEKEQAMSDLNSVERSLSELFRRYENMKGVLEGYKKNEEVLKRCAQEYLARVKQEEQRYQTLKIHAEEKLDKANEDIAQVRSKSNSEAAAFHASLRKEQMKVDSLERALQQKNQEIEELTKICDELIAKLGRND</sequence>